<organism evidence="2 3">
    <name type="scientific">Actinokineospora fastidiosa</name>
    <dbReference type="NCBI Taxonomy" id="1816"/>
    <lineage>
        <taxon>Bacteria</taxon>
        <taxon>Bacillati</taxon>
        <taxon>Actinomycetota</taxon>
        <taxon>Actinomycetes</taxon>
        <taxon>Pseudonocardiales</taxon>
        <taxon>Pseudonocardiaceae</taxon>
        <taxon>Actinokineospora</taxon>
    </lineage>
</organism>
<feature type="domain" description="Ferric siderophore reductase C-terminal" evidence="1">
    <location>
        <begin position="245"/>
        <end position="266"/>
    </location>
</feature>
<comment type="caution">
    <text evidence="2">The sequence shown here is derived from an EMBL/GenBank/DDBJ whole genome shotgun (WGS) entry which is preliminary data.</text>
</comment>
<sequence length="271" mass="29481">MTLDYSIRPAARSGHRTLPESLSVLNGRQDRVEVRYGLPAEPGWVTCGSVLATPDAFGRWRASLARWLRDQYDDAPDQTTAGYVMTWYLGVPAYVGALLFHHERRVPSLRPADLAFRTAYPRPHPGSVAVLSPAFACLPDDPAAGRPDVVVAPDDAALAAVLRGRFIAHAKRFVDVYAPQVRLGRRTLWAAATDALDSALWQAGRCGGDAGAGALDAALVLEDGVKPLTSGSTMRTVDGEWTRRRESCCFHYLLERGEGACGTCPRVLPRR</sequence>
<dbReference type="AlphaFoldDB" id="A0A918L7C6"/>
<keyword evidence="3" id="KW-1185">Reference proteome</keyword>
<accession>A0A918L7C6</accession>
<reference evidence="2" key="1">
    <citation type="journal article" date="2014" name="Int. J. Syst. Evol. Microbiol.">
        <title>Complete genome sequence of Corynebacterium casei LMG S-19264T (=DSM 44701T), isolated from a smear-ripened cheese.</title>
        <authorList>
            <consortium name="US DOE Joint Genome Institute (JGI-PGF)"/>
            <person name="Walter F."/>
            <person name="Albersmeier A."/>
            <person name="Kalinowski J."/>
            <person name="Ruckert C."/>
        </authorList>
    </citation>
    <scope>NUCLEOTIDE SEQUENCE</scope>
    <source>
        <strain evidence="2">JCM 3276</strain>
    </source>
</reference>
<evidence type="ECO:0000313" key="3">
    <source>
        <dbReference type="Proteomes" id="UP000660680"/>
    </source>
</evidence>
<dbReference type="RefSeq" id="WP_189208734.1">
    <property type="nucleotide sequence ID" value="NZ_BMRB01000001.1"/>
</dbReference>
<dbReference type="InterPro" id="IPR024726">
    <property type="entry name" value="FhuF_C"/>
</dbReference>
<dbReference type="Proteomes" id="UP000660680">
    <property type="component" value="Unassembled WGS sequence"/>
</dbReference>
<dbReference type="Pfam" id="PF11575">
    <property type="entry name" value="FhuF_C"/>
    <property type="match status" value="1"/>
</dbReference>
<evidence type="ECO:0000259" key="1">
    <source>
        <dbReference type="Pfam" id="PF11575"/>
    </source>
</evidence>
<dbReference type="GO" id="GO:0051537">
    <property type="term" value="F:2 iron, 2 sulfur cluster binding"/>
    <property type="evidence" value="ECO:0007669"/>
    <property type="project" value="InterPro"/>
</dbReference>
<proteinExistence type="predicted"/>
<reference evidence="2" key="2">
    <citation type="submission" date="2020-09" db="EMBL/GenBank/DDBJ databases">
        <authorList>
            <person name="Sun Q."/>
            <person name="Ohkuma M."/>
        </authorList>
    </citation>
    <scope>NUCLEOTIDE SEQUENCE</scope>
    <source>
        <strain evidence="2">JCM 3276</strain>
    </source>
</reference>
<name>A0A918L7C6_9PSEU</name>
<protein>
    <recommendedName>
        <fullName evidence="1">Ferric siderophore reductase C-terminal domain-containing protein</fullName>
    </recommendedName>
</protein>
<evidence type="ECO:0000313" key="2">
    <source>
        <dbReference type="EMBL" id="GGS16668.1"/>
    </source>
</evidence>
<gene>
    <name evidence="2" type="ORF">GCM10010171_06160</name>
</gene>
<dbReference type="EMBL" id="BMRB01000001">
    <property type="protein sequence ID" value="GGS16668.1"/>
    <property type="molecule type" value="Genomic_DNA"/>
</dbReference>